<dbReference type="Gene3D" id="1.25.40.10">
    <property type="entry name" value="Tetratricopeptide repeat domain"/>
    <property type="match status" value="1"/>
</dbReference>
<gene>
    <name evidence="1" type="ORF">GCM10017576_10130</name>
</gene>
<evidence type="ECO:0008006" key="3">
    <source>
        <dbReference type="Google" id="ProtNLM"/>
    </source>
</evidence>
<dbReference type="EMBL" id="BSEJ01000003">
    <property type="protein sequence ID" value="GLJ60884.1"/>
    <property type="molecule type" value="Genomic_DNA"/>
</dbReference>
<reference evidence="1" key="1">
    <citation type="journal article" date="2014" name="Int. J. Syst. Evol. Microbiol.">
        <title>Complete genome sequence of Corynebacterium casei LMG S-19264T (=DSM 44701T), isolated from a smear-ripened cheese.</title>
        <authorList>
            <consortium name="US DOE Joint Genome Institute (JGI-PGF)"/>
            <person name="Walter F."/>
            <person name="Albersmeier A."/>
            <person name="Kalinowski J."/>
            <person name="Ruckert C."/>
        </authorList>
    </citation>
    <scope>NUCLEOTIDE SEQUENCE</scope>
    <source>
        <strain evidence="1">VKM Ac-1020</strain>
    </source>
</reference>
<proteinExistence type="predicted"/>
<dbReference type="SUPFAM" id="SSF48452">
    <property type="entry name" value="TPR-like"/>
    <property type="match status" value="1"/>
</dbReference>
<reference evidence="1" key="2">
    <citation type="submission" date="2023-01" db="EMBL/GenBank/DDBJ databases">
        <authorList>
            <person name="Sun Q."/>
            <person name="Evtushenko L."/>
        </authorList>
    </citation>
    <scope>NUCLEOTIDE SEQUENCE</scope>
    <source>
        <strain evidence="1">VKM Ac-1020</strain>
    </source>
</reference>
<dbReference type="InterPro" id="IPR011990">
    <property type="entry name" value="TPR-like_helical_dom_sf"/>
</dbReference>
<evidence type="ECO:0000313" key="2">
    <source>
        <dbReference type="Proteomes" id="UP001142462"/>
    </source>
</evidence>
<comment type="caution">
    <text evidence="1">The sequence shown here is derived from an EMBL/GenBank/DDBJ whole genome shotgun (WGS) entry which is preliminary data.</text>
</comment>
<accession>A0A9W6H2F7</accession>
<protein>
    <recommendedName>
        <fullName evidence="3">Tetratricopeptide repeat protein</fullName>
    </recommendedName>
</protein>
<dbReference type="AlphaFoldDB" id="A0A9W6H2F7"/>
<dbReference type="Proteomes" id="UP001142462">
    <property type="component" value="Unassembled WGS sequence"/>
</dbReference>
<evidence type="ECO:0000313" key="1">
    <source>
        <dbReference type="EMBL" id="GLJ60884.1"/>
    </source>
</evidence>
<keyword evidence="2" id="KW-1185">Reference proteome</keyword>
<sequence length="935" mass="99530">MSAPGSRKARKIERLLEEAAELPVGPEERALLDEAVRLADEAGEEELAYRARMHLTPSAHMAGDTDTMLASFGWCVGKHDADPVRFPIDPGVHVDLLFQYKWMAGRLASNSRFPRERVTALHADMERRYREAGVGQTGVLQSRHDVALLLGDPDAAARFLIERDGLERDDYSHCEACVRSSDATFAQLRGDDAEAIRLWEEILEQGLSCGEEPEFAESEALLPLLRAGRVEEALAAHARSYRAARTNPDGFPIIANHLVFCAVTGNLARGLQLLERHIDGLAHDPFHEANHFSGLAAVGVLLDAVVEAGEGATRVRGSDHPTLEPLLGAADGPRTAGELRDAAWSAAETIAARFDARNGNDWFARTLAGKRALSAQRWEAPFGGESYAPPVVDDAEPADAAGWLTRARRRLFAADLDGVRAAVAAGLALGEGDHDAELHRVLLYAQLESGDDEAARATLALRTAALRAHGLTEHADLEERLGLLLLGRCTPDDIPTLEAEIERARAAHLPATVVADLLITIGAARLRAAQPEAALAALDEAEVLLPADDPLLLRHALESERLQALIQLGRAEEADALAASRIDDRANAGWPLFSELRLRAQVLGGQGRFDEALGFAERLLAESVAIDVAGLIASSAQLTAMILSDLGRPEEAAARIEFALRHAERAELPTVGLRFNLARIQLEAGQAAAGLENLETVYLEEKATGAAPEAVAETGLHLGHAALANDEPGMAYRAWSEAIDLAEGAEAFGLAAEAGSALGELLLRFGDPDARDVFERALEHGRRVEGFRGMPALLHGMGRARLMGGDEAGFADLDAATAQAEAEDAVWYAANVQDTKGRFLVDAGRLDEGVRVLLASADVLAREGDVMTAAGGEVYAARGLAAADRADEAVAVMASARDRVSVGTAAHTGISLELADLLDGLGRGAEAAQVRASVA</sequence>
<dbReference type="RefSeq" id="WP_271172596.1">
    <property type="nucleotide sequence ID" value="NZ_BSEJ01000003.1"/>
</dbReference>
<organism evidence="1 2">
    <name type="scientific">Microbacterium barkeri</name>
    <dbReference type="NCBI Taxonomy" id="33917"/>
    <lineage>
        <taxon>Bacteria</taxon>
        <taxon>Bacillati</taxon>
        <taxon>Actinomycetota</taxon>
        <taxon>Actinomycetes</taxon>
        <taxon>Micrococcales</taxon>
        <taxon>Microbacteriaceae</taxon>
        <taxon>Microbacterium</taxon>
    </lineage>
</organism>
<name>A0A9W6H2F7_9MICO</name>